<keyword evidence="2" id="KW-1185">Reference proteome</keyword>
<evidence type="ECO:0000313" key="2">
    <source>
        <dbReference type="Proteomes" id="UP001597561"/>
    </source>
</evidence>
<dbReference type="Proteomes" id="UP001597561">
    <property type="component" value="Unassembled WGS sequence"/>
</dbReference>
<organism evidence="1 2">
    <name type="scientific">Jeotgalibacillus terrae</name>
    <dbReference type="NCBI Taxonomy" id="587735"/>
    <lineage>
        <taxon>Bacteria</taxon>
        <taxon>Bacillati</taxon>
        <taxon>Bacillota</taxon>
        <taxon>Bacilli</taxon>
        <taxon>Bacillales</taxon>
        <taxon>Caryophanaceae</taxon>
        <taxon>Jeotgalibacillus</taxon>
    </lineage>
</organism>
<comment type="caution">
    <text evidence="1">The sequence shown here is derived from an EMBL/GenBank/DDBJ whole genome shotgun (WGS) entry which is preliminary data.</text>
</comment>
<gene>
    <name evidence="1" type="ORF">ACFS5P_03165</name>
</gene>
<protein>
    <submittedName>
        <fullName evidence="1">Uncharacterized protein</fullName>
    </submittedName>
</protein>
<evidence type="ECO:0000313" key="1">
    <source>
        <dbReference type="EMBL" id="MFD2910868.1"/>
    </source>
</evidence>
<reference evidence="2" key="1">
    <citation type="journal article" date="2019" name="Int. J. Syst. Evol. Microbiol.">
        <title>The Global Catalogue of Microorganisms (GCM) 10K type strain sequencing project: providing services to taxonomists for standard genome sequencing and annotation.</title>
        <authorList>
            <consortium name="The Broad Institute Genomics Platform"/>
            <consortium name="The Broad Institute Genome Sequencing Center for Infectious Disease"/>
            <person name="Wu L."/>
            <person name="Ma J."/>
        </authorList>
    </citation>
    <scope>NUCLEOTIDE SEQUENCE [LARGE SCALE GENOMIC DNA]</scope>
    <source>
        <strain evidence="2">KCTC 13528</strain>
    </source>
</reference>
<accession>A0ABW5ZFW4</accession>
<sequence length="188" mass="22062">MDKKDDLNIKVAKRKVFGHRIKSSSFFEKSNHFNGDIDLSEISDVAKQLKSLNYDDKYLLYVISFRAILEDIVKKYLYDRNIPMVGNFKENMIKMLVDMQDILKVTKTSTKKDEKKRILQKFKGYDAFNNFIAGINIKFNSENYDKFLHSLTHNPSKVDKDFALEIANDLILPLYVLSKLMKDENLFQ</sequence>
<dbReference type="EMBL" id="JBHUPG010000004">
    <property type="protein sequence ID" value="MFD2910868.1"/>
    <property type="molecule type" value="Genomic_DNA"/>
</dbReference>
<dbReference type="RefSeq" id="WP_204730568.1">
    <property type="nucleotide sequence ID" value="NZ_JAFBDK010000019.1"/>
</dbReference>
<name>A0ABW5ZFW4_9BACL</name>
<proteinExistence type="predicted"/>